<organism evidence="1 2">
    <name type="scientific">Smittium culicis</name>
    <dbReference type="NCBI Taxonomy" id="133412"/>
    <lineage>
        <taxon>Eukaryota</taxon>
        <taxon>Fungi</taxon>
        <taxon>Fungi incertae sedis</taxon>
        <taxon>Zoopagomycota</taxon>
        <taxon>Kickxellomycotina</taxon>
        <taxon>Harpellomycetes</taxon>
        <taxon>Harpellales</taxon>
        <taxon>Legeriomycetaceae</taxon>
        <taxon>Smittium</taxon>
    </lineage>
</organism>
<accession>A0A1R1YD62</accession>
<name>A0A1R1YD62_9FUNG</name>
<dbReference type="AlphaFoldDB" id="A0A1R1YD62"/>
<gene>
    <name evidence="1" type="ORF">AYI70_g1291</name>
</gene>
<protein>
    <submittedName>
        <fullName evidence="1">Uncharacterized protein</fullName>
    </submittedName>
</protein>
<evidence type="ECO:0000313" key="1">
    <source>
        <dbReference type="EMBL" id="OMJ24861.1"/>
    </source>
</evidence>
<comment type="caution">
    <text evidence="1">The sequence shown here is derived from an EMBL/GenBank/DDBJ whole genome shotgun (WGS) entry which is preliminary data.</text>
</comment>
<evidence type="ECO:0000313" key="2">
    <source>
        <dbReference type="Proteomes" id="UP000187283"/>
    </source>
</evidence>
<dbReference type="OrthoDB" id="10449903at2759"/>
<sequence>MDSIDSPAGSNSPELAPTIISLIEVQKGLKNFPSASKIYSPNKLQSNCLPSNSINNYSLKQALSKSDISHPKNILIGRIRFVSEKISLGNVPPFYLPSDSFWFEDVFSMLEKNFKPQISSQWNSLDNPLLGNTSNNSFFTPEKNFSFNGNLIRLHFNSIHNIPKDLSTESSDFSNNFLQSYLSLINSNLILSETENFYNSSQKNRFSNEALNELLDKIPCDYGKDIFILLDSWEYFEPPSNMVGKSKLSWSFIEIKDLPIILPFEFQYTLFYRYFSKTPLESTLFDSISKSYCNKSSQESSLDTLNHFDFHKIESWYINNLSFRMNISSNLEKNVSTSELYYEHKITFKYLSDTFFSHALSKISASENSIPHTTSPISSLFNIFGTVVSLSPIYNIEEPLYSSKNSKSLDKPKQFPYFILEINEYSSEDSYSVDSASTNKIFILFLGHYYAKLRGSIVIGHPILATNVTKTSFDISNDNISKNSIFQTIYPNSKINSNSQILNSVSQSFEFIQTRLIFLQCHFNSLSEIVYFFENQSDPSIYSSTSPYRKVLLIDDASISFYKLLNYNTNIILYYESRNEPSYVLDNAVALLKIKIIPTSMKSLTLVLTLVLAQMTY</sequence>
<keyword evidence="2" id="KW-1185">Reference proteome</keyword>
<dbReference type="EMBL" id="LSSN01000264">
    <property type="protein sequence ID" value="OMJ24861.1"/>
    <property type="molecule type" value="Genomic_DNA"/>
</dbReference>
<reference evidence="1 2" key="1">
    <citation type="submission" date="2017-01" db="EMBL/GenBank/DDBJ databases">
        <authorList>
            <person name="Mah S.A."/>
            <person name="Swanson W.J."/>
            <person name="Moy G.W."/>
            <person name="Vacquier V.D."/>
        </authorList>
    </citation>
    <scope>NUCLEOTIDE SEQUENCE [LARGE SCALE GENOMIC DNA]</scope>
    <source>
        <strain evidence="1 2">GSMNP</strain>
    </source>
</reference>
<proteinExistence type="predicted"/>
<dbReference type="Proteomes" id="UP000187283">
    <property type="component" value="Unassembled WGS sequence"/>
</dbReference>